<dbReference type="InterPro" id="IPR023631">
    <property type="entry name" value="Amidase_dom"/>
</dbReference>
<dbReference type="Pfam" id="PF00999">
    <property type="entry name" value="Na_H_Exchanger"/>
    <property type="match status" value="1"/>
</dbReference>
<organism evidence="11 12">
    <name type="scientific">Actinidia rufa</name>
    <dbReference type="NCBI Taxonomy" id="165716"/>
    <lineage>
        <taxon>Eukaryota</taxon>
        <taxon>Viridiplantae</taxon>
        <taxon>Streptophyta</taxon>
        <taxon>Embryophyta</taxon>
        <taxon>Tracheophyta</taxon>
        <taxon>Spermatophyta</taxon>
        <taxon>Magnoliopsida</taxon>
        <taxon>eudicotyledons</taxon>
        <taxon>Gunneridae</taxon>
        <taxon>Pentapetalae</taxon>
        <taxon>asterids</taxon>
        <taxon>Ericales</taxon>
        <taxon>Actinidiaceae</taxon>
        <taxon>Actinidia</taxon>
    </lineage>
</organism>
<dbReference type="GO" id="GO:0047412">
    <property type="term" value="F:N-(long-chain-acyl)ethanolamine deacylase activity"/>
    <property type="evidence" value="ECO:0007669"/>
    <property type="project" value="TreeGrafter"/>
</dbReference>
<dbReference type="GO" id="GO:0016020">
    <property type="term" value="C:membrane"/>
    <property type="evidence" value="ECO:0007669"/>
    <property type="project" value="UniProtKB-SubCell"/>
</dbReference>
<feature type="domain" description="Amidase" evidence="8">
    <location>
        <begin position="84"/>
        <end position="273"/>
    </location>
</feature>
<keyword evidence="11" id="KW-0378">Hydrolase</keyword>
<comment type="subcellular location">
    <subcellularLocation>
        <location evidence="1">Membrane</location>
        <topology evidence="1">Multi-pass membrane protein</topology>
    </subcellularLocation>
</comment>
<protein>
    <submittedName>
        <fullName evidence="11">Fatty acid amide hydrolase</fullName>
    </submittedName>
</protein>
<dbReference type="OrthoDB" id="421993at2759"/>
<keyword evidence="5" id="KW-0472">Membrane</keyword>
<evidence type="ECO:0000256" key="5">
    <source>
        <dbReference type="ARBA" id="ARBA00023136"/>
    </source>
</evidence>
<evidence type="ECO:0000313" key="11">
    <source>
        <dbReference type="EMBL" id="GFS34507.1"/>
    </source>
</evidence>
<keyword evidence="3" id="KW-0812">Transmembrane</keyword>
<evidence type="ECO:0000259" key="9">
    <source>
        <dbReference type="Pfam" id="PF13839"/>
    </source>
</evidence>
<evidence type="ECO:0000259" key="10">
    <source>
        <dbReference type="Pfam" id="PF22950"/>
    </source>
</evidence>
<dbReference type="Gene3D" id="1.20.1530.20">
    <property type="match status" value="1"/>
</dbReference>
<dbReference type="GO" id="GO:0070291">
    <property type="term" value="P:N-acylethanolamine metabolic process"/>
    <property type="evidence" value="ECO:0007669"/>
    <property type="project" value="TreeGrafter"/>
</dbReference>
<evidence type="ECO:0000256" key="1">
    <source>
        <dbReference type="ARBA" id="ARBA00004141"/>
    </source>
</evidence>
<feature type="compositionally biased region" description="Low complexity" evidence="6">
    <location>
        <begin position="443"/>
        <end position="475"/>
    </location>
</feature>
<feature type="domain" description="Trichome birefringence-like C-terminal" evidence="9">
    <location>
        <begin position="298"/>
        <end position="373"/>
    </location>
</feature>
<feature type="region of interest" description="Disordered" evidence="6">
    <location>
        <begin position="443"/>
        <end position="496"/>
    </location>
</feature>
<dbReference type="SUPFAM" id="SSF75304">
    <property type="entry name" value="Amidase signature (AS) enzymes"/>
    <property type="match status" value="1"/>
</dbReference>
<dbReference type="InterPro" id="IPR026057">
    <property type="entry name" value="TBL_C"/>
</dbReference>
<evidence type="ECO:0000259" key="7">
    <source>
        <dbReference type="Pfam" id="PF00999"/>
    </source>
</evidence>
<feature type="domain" description="Cation/H+ exchanger transmembrane" evidence="7">
    <location>
        <begin position="615"/>
        <end position="691"/>
    </location>
</feature>
<comment type="caution">
    <text evidence="11">The sequence shown here is derived from an EMBL/GenBank/DDBJ whole genome shotgun (WGS) entry which is preliminary data.</text>
</comment>
<evidence type="ECO:0000313" key="12">
    <source>
        <dbReference type="Proteomes" id="UP000585474"/>
    </source>
</evidence>
<accession>A0A7J0DGF2</accession>
<dbReference type="GO" id="GO:0016740">
    <property type="term" value="F:transferase activity"/>
    <property type="evidence" value="ECO:0007669"/>
    <property type="project" value="InterPro"/>
</dbReference>
<keyword evidence="4" id="KW-1133">Transmembrane helix</keyword>
<feature type="domain" description="DUF7026" evidence="10">
    <location>
        <begin position="519"/>
        <end position="568"/>
    </location>
</feature>
<proteinExistence type="inferred from homology"/>
<evidence type="ECO:0000256" key="3">
    <source>
        <dbReference type="ARBA" id="ARBA00022692"/>
    </source>
</evidence>
<dbReference type="PANTHER" id="PTHR11895:SF156">
    <property type="entry name" value="FATTY ACID AMIDE HYDROLASE"/>
    <property type="match status" value="1"/>
</dbReference>
<dbReference type="Pfam" id="PF01425">
    <property type="entry name" value="Amidase"/>
    <property type="match status" value="1"/>
</dbReference>
<evidence type="ECO:0000256" key="4">
    <source>
        <dbReference type="ARBA" id="ARBA00022989"/>
    </source>
</evidence>
<comment type="similarity">
    <text evidence="2">Belongs to the PC-esterase family. TBL subfamily.</text>
</comment>
<dbReference type="GO" id="GO:1902600">
    <property type="term" value="P:proton transmembrane transport"/>
    <property type="evidence" value="ECO:0007669"/>
    <property type="project" value="InterPro"/>
</dbReference>
<evidence type="ECO:0000256" key="6">
    <source>
        <dbReference type="SAM" id="MobiDB-lite"/>
    </source>
</evidence>
<gene>
    <name evidence="11" type="ORF">Acr_00g0034280</name>
</gene>
<dbReference type="Pfam" id="PF22950">
    <property type="entry name" value="DUF7026"/>
    <property type="match status" value="1"/>
</dbReference>
<dbReference type="Proteomes" id="UP000585474">
    <property type="component" value="Unassembled WGS sequence"/>
</dbReference>
<reference evidence="12" key="1">
    <citation type="submission" date="2019-07" db="EMBL/GenBank/DDBJ databases">
        <title>De Novo Assembly of kiwifruit Actinidia rufa.</title>
        <authorList>
            <person name="Sugita-Konishi S."/>
            <person name="Sato K."/>
            <person name="Mori E."/>
            <person name="Abe Y."/>
            <person name="Kisaki G."/>
            <person name="Hamano K."/>
            <person name="Suezawa K."/>
            <person name="Otani M."/>
            <person name="Fukuda T."/>
            <person name="Manabe T."/>
            <person name="Gomi K."/>
            <person name="Tabuchi M."/>
            <person name="Akimitsu K."/>
            <person name="Kataoka I."/>
        </authorList>
    </citation>
    <scope>NUCLEOTIDE SEQUENCE [LARGE SCALE GENOMIC DNA]</scope>
    <source>
        <strain evidence="12">cv. Fuchu</strain>
    </source>
</reference>
<dbReference type="PANTHER" id="PTHR11895">
    <property type="entry name" value="TRANSAMIDASE"/>
    <property type="match status" value="1"/>
</dbReference>
<dbReference type="Pfam" id="PF13839">
    <property type="entry name" value="PC-Esterase"/>
    <property type="match status" value="1"/>
</dbReference>
<dbReference type="EMBL" id="BJWL01000212">
    <property type="protein sequence ID" value="GFS34507.1"/>
    <property type="molecule type" value="Genomic_DNA"/>
</dbReference>
<name>A0A7J0DGF2_9ERIC</name>
<evidence type="ECO:0000259" key="8">
    <source>
        <dbReference type="Pfam" id="PF01425"/>
    </source>
</evidence>
<dbReference type="InterPro" id="IPR038770">
    <property type="entry name" value="Na+/solute_symporter_sf"/>
</dbReference>
<keyword evidence="12" id="KW-1185">Reference proteome</keyword>
<feature type="compositionally biased region" description="Polar residues" evidence="6">
    <location>
        <begin position="484"/>
        <end position="496"/>
    </location>
</feature>
<dbReference type="InterPro" id="IPR006153">
    <property type="entry name" value="Cation/H_exchanger_TM"/>
</dbReference>
<dbReference type="InterPro" id="IPR036928">
    <property type="entry name" value="AS_sf"/>
</dbReference>
<sequence>MLHEPAVVTPEQSLDPSLTQRDALRSHLIIINTYSRHPAFIRCYGLQVLLRFKYSAILGSSPADRIGLRPSPPCLPNLSSCGSSDALGSLRLGKYTEWFNDVFSTDISQKCDNILGLLLEKHGCKTIDIVIPELREMRLAHLVSIGSESLCALTPDCEDGKDVKLTYDTRTNLALFQSFTASDYVAAQCLRRRVMYHHMEIFKKVDVIVTPTTGMTAPAIPPNALKFGETDLQVTAPNLLGFPAISVPVGYDKQGLPIGLQLIGRPWGEASILRLAAAVEDLGAEPKKRPQTFYETLKEKPLVFYKAGRPIIPPLQMLDGLKVVLDNTVSYIQNEFPKSTLKFWRLQSPRHFYGGEWNQNGSCLFNEPLEKLQSGCPSGNLVGKDGWERRTQSESGVRIACTGAYLVSRTHGFVQIWEMKVFEQFRVTAFQSTLRNSIQIVSSNTPKSTTNPSTKATNGPKIPSSSPKITPQPITFQPHRFPTRPQNASCTRSTNNPNLASDLAIEVEKKKIHTHLAQRVEAMRKSRELLFTELCNYLQLKPEELKNKLGEMNEEEKWVLVRGFVSEWSVDFHPLSASHRHARKERFCIYAALVVASAVDVINDLGLDTLALLAVTVMVVPAFKTIKASPILGFFFAGVVLNQFDLIRNLTDVKVLSEWGILFLLFEMGLELSLSRLKALAKFTFGMGLTQCDVHNGKLSLASLIVHFLLGLTLAGQ</sequence>
<dbReference type="Gene3D" id="3.90.1300.10">
    <property type="entry name" value="Amidase signature (AS) domain"/>
    <property type="match status" value="1"/>
</dbReference>
<dbReference type="GO" id="GO:0015297">
    <property type="term" value="F:antiporter activity"/>
    <property type="evidence" value="ECO:0007669"/>
    <property type="project" value="InterPro"/>
</dbReference>
<evidence type="ECO:0000256" key="2">
    <source>
        <dbReference type="ARBA" id="ARBA00007727"/>
    </source>
</evidence>
<dbReference type="AlphaFoldDB" id="A0A7J0DGF2"/>
<dbReference type="InterPro" id="IPR054290">
    <property type="entry name" value="DUF7026"/>
</dbReference>
<dbReference type="InterPro" id="IPR000120">
    <property type="entry name" value="Amidase"/>
</dbReference>